<accession>A0ABY7K7A2</accession>
<organism evidence="9 10">
    <name type="scientific">Jatrophihabitans cynanchi</name>
    <dbReference type="NCBI Taxonomy" id="2944128"/>
    <lineage>
        <taxon>Bacteria</taxon>
        <taxon>Bacillati</taxon>
        <taxon>Actinomycetota</taxon>
        <taxon>Actinomycetes</taxon>
        <taxon>Jatrophihabitantales</taxon>
        <taxon>Jatrophihabitantaceae</taxon>
        <taxon>Jatrophihabitans</taxon>
    </lineage>
</organism>
<dbReference type="PANTHER" id="PTHR36923">
    <property type="entry name" value="FERREDOXIN"/>
    <property type="match status" value="1"/>
</dbReference>
<dbReference type="InterPro" id="IPR001080">
    <property type="entry name" value="3Fe4S_ferredoxin"/>
</dbReference>
<dbReference type="Pfam" id="PF13459">
    <property type="entry name" value="Fer4_15"/>
    <property type="match status" value="1"/>
</dbReference>
<keyword evidence="2 8" id="KW-0813">Transport</keyword>
<dbReference type="InterPro" id="IPR051269">
    <property type="entry name" value="Fe-S_cluster_ET"/>
</dbReference>
<protein>
    <recommendedName>
        <fullName evidence="8">Ferredoxin</fullName>
    </recommendedName>
</protein>
<dbReference type="Gene3D" id="3.30.70.20">
    <property type="match status" value="1"/>
</dbReference>
<evidence type="ECO:0000256" key="8">
    <source>
        <dbReference type="RuleBase" id="RU368020"/>
    </source>
</evidence>
<dbReference type="Proteomes" id="UP001164693">
    <property type="component" value="Chromosome"/>
</dbReference>
<reference evidence="9" key="1">
    <citation type="submission" date="2022-05" db="EMBL/GenBank/DDBJ databases">
        <title>Jatrophihabitans sp. SB3-54 whole genome sequence.</title>
        <authorList>
            <person name="Suh M.K."/>
            <person name="Eom M.K."/>
            <person name="Kim J.S."/>
            <person name="Kim H.S."/>
            <person name="Do H.E."/>
            <person name="Shin Y.K."/>
            <person name="Lee J.-S."/>
        </authorList>
    </citation>
    <scope>NUCLEOTIDE SEQUENCE</scope>
    <source>
        <strain evidence="9">SB3-54</strain>
    </source>
</reference>
<evidence type="ECO:0000256" key="3">
    <source>
        <dbReference type="ARBA" id="ARBA00022723"/>
    </source>
</evidence>
<evidence type="ECO:0000256" key="7">
    <source>
        <dbReference type="ARBA" id="ARBA00023291"/>
    </source>
</evidence>
<evidence type="ECO:0000313" key="9">
    <source>
        <dbReference type="EMBL" id="WAX59001.1"/>
    </source>
</evidence>
<dbReference type="PANTHER" id="PTHR36923:SF3">
    <property type="entry name" value="FERREDOXIN"/>
    <property type="match status" value="1"/>
</dbReference>
<evidence type="ECO:0000256" key="6">
    <source>
        <dbReference type="ARBA" id="ARBA00023014"/>
    </source>
</evidence>
<evidence type="ECO:0000256" key="2">
    <source>
        <dbReference type="ARBA" id="ARBA00022448"/>
    </source>
</evidence>
<name>A0ABY7K7A2_9ACTN</name>
<keyword evidence="3 8" id="KW-0479">Metal-binding</keyword>
<keyword evidence="4 8" id="KW-0249">Electron transport</keyword>
<gene>
    <name evidence="9" type="ORF">M6B22_09640</name>
</gene>
<keyword evidence="10" id="KW-1185">Reference proteome</keyword>
<dbReference type="PRINTS" id="PR00352">
    <property type="entry name" value="3FE4SFRDOXIN"/>
</dbReference>
<evidence type="ECO:0000256" key="5">
    <source>
        <dbReference type="ARBA" id="ARBA00023004"/>
    </source>
</evidence>
<keyword evidence="7" id="KW-0003">3Fe-4S</keyword>
<evidence type="ECO:0000256" key="1">
    <source>
        <dbReference type="ARBA" id="ARBA00001927"/>
    </source>
</evidence>
<evidence type="ECO:0000256" key="4">
    <source>
        <dbReference type="ARBA" id="ARBA00022982"/>
    </source>
</evidence>
<keyword evidence="6 8" id="KW-0411">Iron-sulfur</keyword>
<dbReference type="EMBL" id="CP097463">
    <property type="protein sequence ID" value="WAX59001.1"/>
    <property type="molecule type" value="Genomic_DNA"/>
</dbReference>
<evidence type="ECO:0000313" key="10">
    <source>
        <dbReference type="Proteomes" id="UP001164693"/>
    </source>
</evidence>
<comment type="cofactor">
    <cofactor evidence="1">
        <name>[3Fe-4S] cluster</name>
        <dbReference type="ChEBI" id="CHEBI:21137"/>
    </cofactor>
</comment>
<sequence>MRIKLDEDLCMGYANCVVQAPDLFDIDEETDKAVVLVTAPSSEQLPAAKAAVQACPAMALRLEY</sequence>
<dbReference type="RefSeq" id="WP_269445541.1">
    <property type="nucleotide sequence ID" value="NZ_CP097463.1"/>
</dbReference>
<proteinExistence type="predicted"/>
<keyword evidence="5 8" id="KW-0408">Iron</keyword>
<dbReference type="SUPFAM" id="SSF54862">
    <property type="entry name" value="4Fe-4S ferredoxins"/>
    <property type="match status" value="1"/>
</dbReference>
<comment type="function">
    <text evidence="8">Ferredoxins are iron-sulfur proteins that transfer electrons in a wide variety of metabolic reactions.</text>
</comment>